<evidence type="ECO:0000256" key="4">
    <source>
        <dbReference type="ARBA" id="ARBA00023136"/>
    </source>
</evidence>
<protein>
    <submittedName>
        <fullName evidence="6">Conjugal transfer protein</fullName>
    </submittedName>
</protein>
<feature type="transmembrane region" description="Helical" evidence="5">
    <location>
        <begin position="197"/>
        <end position="225"/>
    </location>
</feature>
<keyword evidence="3 5" id="KW-1133">Transmembrane helix</keyword>
<feature type="transmembrane region" description="Helical" evidence="5">
    <location>
        <begin position="20"/>
        <end position="42"/>
    </location>
</feature>
<keyword evidence="2 5" id="KW-0812">Transmembrane</keyword>
<reference evidence="7" key="2">
    <citation type="submission" date="2017-11" db="EMBL/GenBank/DDBJ databases">
        <title>PacBio sequencing of new strain of the secondary endosymbiont Candidatus Hamiltonella defensa.</title>
        <authorList>
            <person name="Strand M.R."/>
            <person name="Oliver K."/>
        </authorList>
    </citation>
    <scope>NUCLEOTIDE SEQUENCE [LARGE SCALE GENOMIC DNA]</scope>
    <source>
        <strain evidence="7">A2C</strain>
    </source>
</reference>
<feature type="transmembrane region" description="Helical" evidence="5">
    <location>
        <begin position="172"/>
        <end position="191"/>
    </location>
</feature>
<feature type="transmembrane region" description="Helical" evidence="5">
    <location>
        <begin position="63"/>
        <end position="84"/>
    </location>
</feature>
<keyword evidence="4 5" id="KW-0472">Membrane</keyword>
<proteinExistence type="predicted"/>
<evidence type="ECO:0000313" key="6">
    <source>
        <dbReference type="EMBL" id="ATW29852.1"/>
    </source>
</evidence>
<evidence type="ECO:0000256" key="5">
    <source>
        <dbReference type="SAM" id="Phobius"/>
    </source>
</evidence>
<dbReference type="AlphaFoldDB" id="A0A2D3T7R4"/>
<feature type="transmembrane region" description="Helical" evidence="5">
    <location>
        <begin position="140"/>
        <end position="165"/>
    </location>
</feature>
<dbReference type="GO" id="GO:0016020">
    <property type="term" value="C:membrane"/>
    <property type="evidence" value="ECO:0007669"/>
    <property type="project" value="UniProtKB-SubCell"/>
</dbReference>
<evidence type="ECO:0000256" key="2">
    <source>
        <dbReference type="ARBA" id="ARBA00022692"/>
    </source>
</evidence>
<feature type="transmembrane region" description="Helical" evidence="5">
    <location>
        <begin position="262"/>
        <end position="282"/>
    </location>
</feature>
<sequence>MDVYIAKNLYQAIDEGLKSTIAIGTANVMTLTGVIFGTCWLIHLTLKSIYWLFQGLDIAFQDLLLTIGKASFIIYFAFNVGWYIDTVVPVVNELPNWMAQTLSSSGLAQSNQVDTVISNFFTALNNTIGALEFSIWDEAAAMWLGFLALLFFLLGGIPFIMVVVGTLITLKAATSIILVVGPIFIAFSLFGQTRQWFWGWVSVIGGFMLTQILFGVVLAIEFNFIHSVIIKNGKIETDILSSFALLLYFSAFTLLATELPNYAASIMGGTPSGGVSGVGGILGKGSGLRAAGNMSQATGKGIMKGVNKLRNRNRIT</sequence>
<dbReference type="InterPro" id="IPR007688">
    <property type="entry name" value="Conjugal_tfr_TrbL/VirB6"/>
</dbReference>
<dbReference type="EMBL" id="CP017606">
    <property type="protein sequence ID" value="ATW29852.1"/>
    <property type="molecule type" value="Genomic_DNA"/>
</dbReference>
<organism evidence="6 7">
    <name type="scientific">Candidatus Williamhamiltonella defendens</name>
    <dbReference type="NCBI Taxonomy" id="138072"/>
    <lineage>
        <taxon>Bacteria</taxon>
        <taxon>Pseudomonadati</taxon>
        <taxon>Pseudomonadota</taxon>
        <taxon>Gammaproteobacteria</taxon>
        <taxon>Enterobacterales</taxon>
        <taxon>Enterobacteriaceae</taxon>
        <taxon>aphid secondary symbionts</taxon>
        <taxon>Candidatus Williamhamiltonella</taxon>
    </lineage>
</organism>
<dbReference type="GO" id="GO:0030255">
    <property type="term" value="P:protein secretion by the type IV secretion system"/>
    <property type="evidence" value="ECO:0007669"/>
    <property type="project" value="InterPro"/>
</dbReference>
<evidence type="ECO:0000313" key="7">
    <source>
        <dbReference type="Proteomes" id="UP000230008"/>
    </source>
</evidence>
<dbReference type="RefSeq" id="WP_100103284.1">
    <property type="nucleotide sequence ID" value="NZ_CAWNMT010000001.1"/>
</dbReference>
<gene>
    <name evidence="6" type="ORF">BJP41_05340</name>
</gene>
<comment type="subcellular location">
    <subcellularLocation>
        <location evidence="1">Membrane</location>
        <topology evidence="1">Multi-pass membrane protein</topology>
    </subcellularLocation>
</comment>
<evidence type="ECO:0000256" key="3">
    <source>
        <dbReference type="ARBA" id="ARBA00022989"/>
    </source>
</evidence>
<dbReference type="Pfam" id="PF04610">
    <property type="entry name" value="TrbL"/>
    <property type="match status" value="1"/>
</dbReference>
<reference evidence="7" key="1">
    <citation type="submission" date="2016-10" db="EMBL/GenBank/DDBJ databases">
        <authorList>
            <person name="Chevignon G."/>
        </authorList>
    </citation>
    <scope>NUCLEOTIDE SEQUENCE [LARGE SCALE GENOMIC DNA]</scope>
    <source>
        <strain evidence="7">A2C</strain>
    </source>
</reference>
<name>A0A2D3T7R4_9ENTR</name>
<feature type="transmembrane region" description="Helical" evidence="5">
    <location>
        <begin position="237"/>
        <end position="256"/>
    </location>
</feature>
<evidence type="ECO:0000256" key="1">
    <source>
        <dbReference type="ARBA" id="ARBA00004141"/>
    </source>
</evidence>
<accession>A0A2D3T7R4</accession>
<dbReference type="Proteomes" id="UP000230008">
    <property type="component" value="Chromosome"/>
</dbReference>